<feature type="non-terminal residue" evidence="2">
    <location>
        <position position="56"/>
    </location>
</feature>
<dbReference type="Pfam" id="PF01425">
    <property type="entry name" value="Amidase"/>
    <property type="match status" value="1"/>
</dbReference>
<proteinExistence type="predicted"/>
<feature type="domain" description="Amidase" evidence="1">
    <location>
        <begin position="3"/>
        <end position="56"/>
    </location>
</feature>
<reference evidence="2 3" key="1">
    <citation type="submission" date="2017-09" db="EMBL/GenBank/DDBJ databases">
        <title>Bacterial strain isolated from the female urinary microbiota.</title>
        <authorList>
            <person name="Thomas-White K."/>
            <person name="Kumar N."/>
            <person name="Forster S."/>
            <person name="Putonti C."/>
            <person name="Lawley T."/>
            <person name="Wolfe A.J."/>
        </authorList>
    </citation>
    <scope>NUCLEOTIDE SEQUENCE [LARGE SCALE GENOMIC DNA]</scope>
    <source>
        <strain evidence="2 3">UMB1301</strain>
    </source>
</reference>
<accession>A0A2N6VJQ6</accession>
<comment type="caution">
    <text evidence="2">The sequence shown here is derived from an EMBL/GenBank/DDBJ whole genome shotgun (WGS) entry which is preliminary data.</text>
</comment>
<name>A0A2N6VJQ6_9MICO</name>
<dbReference type="InterPro" id="IPR023631">
    <property type="entry name" value="Amidase_dom"/>
</dbReference>
<sequence>LSATRGSQALQGKVAEKDAEIIARLKQAGAIPFGRTTTPEMSCATFTHTREWGVTR</sequence>
<feature type="non-terminal residue" evidence="2">
    <location>
        <position position="1"/>
    </location>
</feature>
<dbReference type="SUPFAM" id="SSF75304">
    <property type="entry name" value="Amidase signature (AS) enzymes"/>
    <property type="match status" value="1"/>
</dbReference>
<gene>
    <name evidence="2" type="ORF">CJ199_12445</name>
</gene>
<dbReference type="AlphaFoldDB" id="A0A2N6VJQ6"/>
<dbReference type="EMBL" id="PNHK01000116">
    <property type="protein sequence ID" value="PMD04370.1"/>
    <property type="molecule type" value="Genomic_DNA"/>
</dbReference>
<dbReference type="InterPro" id="IPR036928">
    <property type="entry name" value="AS_sf"/>
</dbReference>
<protein>
    <submittedName>
        <fullName evidence="2">Amidase</fullName>
    </submittedName>
</protein>
<evidence type="ECO:0000313" key="3">
    <source>
        <dbReference type="Proteomes" id="UP000235598"/>
    </source>
</evidence>
<organism evidence="2 3">
    <name type="scientific">Brevibacterium paucivorans</name>
    <dbReference type="NCBI Taxonomy" id="170994"/>
    <lineage>
        <taxon>Bacteria</taxon>
        <taxon>Bacillati</taxon>
        <taxon>Actinomycetota</taxon>
        <taxon>Actinomycetes</taxon>
        <taxon>Micrococcales</taxon>
        <taxon>Brevibacteriaceae</taxon>
        <taxon>Brevibacterium</taxon>
    </lineage>
</organism>
<dbReference type="Proteomes" id="UP000235598">
    <property type="component" value="Unassembled WGS sequence"/>
</dbReference>
<dbReference type="Gene3D" id="3.90.1300.10">
    <property type="entry name" value="Amidase signature (AS) domain"/>
    <property type="match status" value="1"/>
</dbReference>
<evidence type="ECO:0000259" key="1">
    <source>
        <dbReference type="Pfam" id="PF01425"/>
    </source>
</evidence>
<evidence type="ECO:0000313" key="2">
    <source>
        <dbReference type="EMBL" id="PMD04370.1"/>
    </source>
</evidence>